<organism evidence="1 2">
    <name type="scientific">Candidatus Yanofskybacteria bacterium RIFCSPLOWO2_01_FULL_49_25</name>
    <dbReference type="NCBI Taxonomy" id="1802701"/>
    <lineage>
        <taxon>Bacteria</taxon>
        <taxon>Candidatus Yanofskyibacteriota</taxon>
    </lineage>
</organism>
<dbReference type="Proteomes" id="UP000179047">
    <property type="component" value="Unassembled WGS sequence"/>
</dbReference>
<comment type="caution">
    <text evidence="1">The sequence shown here is derived from an EMBL/GenBank/DDBJ whole genome shotgun (WGS) entry which is preliminary data.</text>
</comment>
<gene>
    <name evidence="1" type="ORF">A3A33_03615</name>
</gene>
<reference evidence="1 2" key="1">
    <citation type="journal article" date="2016" name="Nat. Commun.">
        <title>Thousands of microbial genomes shed light on interconnected biogeochemical processes in an aquifer system.</title>
        <authorList>
            <person name="Anantharaman K."/>
            <person name="Brown C.T."/>
            <person name="Hug L.A."/>
            <person name="Sharon I."/>
            <person name="Castelle C.J."/>
            <person name="Probst A.J."/>
            <person name="Thomas B.C."/>
            <person name="Singh A."/>
            <person name="Wilkins M.J."/>
            <person name="Karaoz U."/>
            <person name="Brodie E.L."/>
            <person name="Williams K.H."/>
            <person name="Hubbard S.S."/>
            <person name="Banfield J.F."/>
        </authorList>
    </citation>
    <scope>NUCLEOTIDE SEQUENCE [LARGE SCALE GENOMIC DNA]</scope>
</reference>
<evidence type="ECO:0000313" key="1">
    <source>
        <dbReference type="EMBL" id="OGN29492.1"/>
    </source>
</evidence>
<evidence type="ECO:0000313" key="2">
    <source>
        <dbReference type="Proteomes" id="UP000179047"/>
    </source>
</evidence>
<name>A0A1F8GVR6_9BACT</name>
<proteinExistence type="predicted"/>
<sequence length="295" mass="32405">MEPIVVWVRLGSLEPETQAEAAADNNPVPLTCRHLVEPVPAEEITKLVVEALVVDKVVDVALVVVELLIVRFVIVLVELLKITLLAKYDGPVALKMRLPSAELIPESFIYIEPVPARMVPFTHKFEAKVEVAFVPVPLTSRNPAMVVVPVPAIAKFPPFEIVKYVEVAESASLDVPILKMPSMADKSQCLAFVGASESVRDKYGVDEATESDQFGVVVPMPTFLFELTIRPFPATVRSEEKRLVELAVVAKLVVEVALVVVLLSPVKLARVEEALETKPLLKYQERFVVSVVLAV</sequence>
<protein>
    <submittedName>
        <fullName evidence="1">Uncharacterized protein</fullName>
    </submittedName>
</protein>
<accession>A0A1F8GVR6</accession>
<dbReference type="STRING" id="1802701.A3A33_03615"/>
<dbReference type="AlphaFoldDB" id="A0A1F8GVR6"/>
<dbReference type="EMBL" id="MGKP01000006">
    <property type="protein sequence ID" value="OGN29492.1"/>
    <property type="molecule type" value="Genomic_DNA"/>
</dbReference>